<feature type="transmembrane region" description="Helical" evidence="1">
    <location>
        <begin position="92"/>
        <end position="114"/>
    </location>
</feature>
<feature type="transmembrane region" description="Helical" evidence="1">
    <location>
        <begin position="134"/>
        <end position="154"/>
    </location>
</feature>
<keyword evidence="1" id="KW-0812">Transmembrane</keyword>
<feature type="transmembrane region" description="Helical" evidence="1">
    <location>
        <begin position="200"/>
        <end position="222"/>
    </location>
</feature>
<name>A0A7Y0EM39_9CLOT</name>
<feature type="transmembrane region" description="Helical" evidence="1">
    <location>
        <begin position="161"/>
        <end position="180"/>
    </location>
</feature>
<dbReference type="RefSeq" id="WP_169300577.1">
    <property type="nucleotide sequence ID" value="NZ_JABBNI010000067.1"/>
</dbReference>
<organism evidence="2 3">
    <name type="scientific">Clostridium muellerianum</name>
    <dbReference type="NCBI Taxonomy" id="2716538"/>
    <lineage>
        <taxon>Bacteria</taxon>
        <taxon>Bacillati</taxon>
        <taxon>Bacillota</taxon>
        <taxon>Clostridia</taxon>
        <taxon>Eubacteriales</taxon>
        <taxon>Clostridiaceae</taxon>
        <taxon>Clostridium</taxon>
    </lineage>
</organism>
<dbReference type="AlphaFoldDB" id="A0A7Y0EM39"/>
<dbReference type="EMBL" id="JABBNI010000067">
    <property type="protein sequence ID" value="NMM65998.1"/>
    <property type="molecule type" value="Genomic_DNA"/>
</dbReference>
<feature type="transmembrane region" description="Helical" evidence="1">
    <location>
        <begin position="12"/>
        <end position="34"/>
    </location>
</feature>
<proteinExistence type="predicted"/>
<comment type="caution">
    <text evidence="2">The sequence shown here is derived from an EMBL/GenBank/DDBJ whole genome shotgun (WGS) entry which is preliminary data.</text>
</comment>
<accession>A0A7Y0EM39</accession>
<evidence type="ECO:0000313" key="2">
    <source>
        <dbReference type="EMBL" id="NMM65998.1"/>
    </source>
</evidence>
<dbReference type="Proteomes" id="UP000537131">
    <property type="component" value="Unassembled WGS sequence"/>
</dbReference>
<keyword evidence="3" id="KW-1185">Reference proteome</keyword>
<protein>
    <recommendedName>
        <fullName evidence="4">ABC-2 family transporter protein</fullName>
    </recommendedName>
</protein>
<keyword evidence="1" id="KW-1133">Transmembrane helix</keyword>
<evidence type="ECO:0008006" key="4">
    <source>
        <dbReference type="Google" id="ProtNLM"/>
    </source>
</evidence>
<gene>
    <name evidence="2" type="ORF">HBE96_25810</name>
</gene>
<keyword evidence="1" id="KW-0472">Membrane</keyword>
<evidence type="ECO:0000256" key="1">
    <source>
        <dbReference type="SAM" id="Phobius"/>
    </source>
</evidence>
<reference evidence="2 3" key="2">
    <citation type="submission" date="2020-06" db="EMBL/GenBank/DDBJ databases">
        <title>Complete Genome Sequence of Clostridium muelleri sp. nov. P21T, an Acid-Alcohol Producing Acetogen Isolated from Old Hay.</title>
        <authorList>
            <person name="Duncan K.E."/>
            <person name="Tanner R.S."/>
        </authorList>
    </citation>
    <scope>NUCLEOTIDE SEQUENCE [LARGE SCALE GENOMIC DNA]</scope>
    <source>
        <strain evidence="2 3">P21</strain>
    </source>
</reference>
<feature type="transmembrane region" description="Helical" evidence="1">
    <location>
        <begin position="54"/>
        <end position="72"/>
    </location>
</feature>
<reference evidence="2 3" key="1">
    <citation type="submission" date="2020-04" db="EMBL/GenBank/DDBJ databases">
        <authorList>
            <person name="Doyle D.A."/>
        </authorList>
    </citation>
    <scope>NUCLEOTIDE SEQUENCE [LARGE SCALE GENOMIC DNA]</scope>
    <source>
        <strain evidence="2 3">P21</strain>
    </source>
</reference>
<evidence type="ECO:0000313" key="3">
    <source>
        <dbReference type="Proteomes" id="UP000537131"/>
    </source>
</evidence>
<sequence>MIKNELIKFFTPLKTSIYGGIILIFILISDVIFADVPSGIVTFHDLLYGDMKSLVFMIPIILAPIVSEVFTYDYECGCMKFFLIYKKREKVLFYKIFSLILITGTLIIFTFVILNTVYIAKFGIQINILEDIKMSIMFLVALIPILLIYVLISILCKSSTIVSLLIFLLPIMSDFIPKTIGEITPRRFLWNCLLEKQVDTFSIILFLIYTVVFILFNVKLFIKKELTH</sequence>